<dbReference type="OrthoDB" id="3430276at2"/>
<feature type="domain" description="DUF397" evidence="1">
    <location>
        <begin position="17"/>
        <end position="73"/>
    </location>
</feature>
<dbReference type="InterPro" id="IPR007278">
    <property type="entry name" value="DUF397"/>
</dbReference>
<comment type="caution">
    <text evidence="2">The sequence shown here is derived from an EMBL/GenBank/DDBJ whole genome shotgun (WGS) entry which is preliminary data.</text>
</comment>
<dbReference type="Pfam" id="PF04149">
    <property type="entry name" value="DUF397"/>
    <property type="match status" value="1"/>
</dbReference>
<dbReference type="EMBL" id="STGY01000073">
    <property type="protein sequence ID" value="THV35703.1"/>
    <property type="molecule type" value="Genomic_DNA"/>
</dbReference>
<name>A0A4S8PVT8_9ACTN</name>
<organism evidence="2 3">
    <name type="scientific">Glycomyces buryatensis</name>
    <dbReference type="NCBI Taxonomy" id="2570927"/>
    <lineage>
        <taxon>Bacteria</taxon>
        <taxon>Bacillati</taxon>
        <taxon>Actinomycetota</taxon>
        <taxon>Actinomycetes</taxon>
        <taxon>Glycomycetales</taxon>
        <taxon>Glycomycetaceae</taxon>
        <taxon>Glycomyces</taxon>
    </lineage>
</organism>
<gene>
    <name evidence="2" type="ORF">FAB82_22775</name>
</gene>
<evidence type="ECO:0000313" key="2">
    <source>
        <dbReference type="EMBL" id="THV35703.1"/>
    </source>
</evidence>
<reference evidence="3" key="1">
    <citation type="submission" date="2019-04" db="EMBL/GenBank/DDBJ databases">
        <title>Nocardioides xinjiangensis sp. nov.</title>
        <authorList>
            <person name="Liu S."/>
        </authorList>
    </citation>
    <scope>NUCLEOTIDE SEQUENCE [LARGE SCALE GENOMIC DNA]</scope>
    <source>
        <strain evidence="3">18</strain>
    </source>
</reference>
<dbReference type="RefSeq" id="WP_136536860.1">
    <property type="nucleotide sequence ID" value="NZ_STGY01000073.1"/>
</dbReference>
<proteinExistence type="predicted"/>
<protein>
    <submittedName>
        <fullName evidence="2">DUF397 domain-containing protein</fullName>
    </submittedName>
</protein>
<evidence type="ECO:0000313" key="3">
    <source>
        <dbReference type="Proteomes" id="UP000308760"/>
    </source>
</evidence>
<dbReference type="Proteomes" id="UP000308760">
    <property type="component" value="Unassembled WGS sequence"/>
</dbReference>
<dbReference type="AlphaFoldDB" id="A0A4S8PVT8"/>
<evidence type="ECO:0000259" key="1">
    <source>
        <dbReference type="Pfam" id="PF04149"/>
    </source>
</evidence>
<reference evidence="2 3" key="2">
    <citation type="submission" date="2019-05" db="EMBL/GenBank/DDBJ databases">
        <title>Glycomyces buryatensis sp. nov.</title>
        <authorList>
            <person name="Nikitina E."/>
        </authorList>
    </citation>
    <scope>NUCLEOTIDE SEQUENCE [LARGE SCALE GENOMIC DNA]</scope>
    <source>
        <strain evidence="2 3">18</strain>
    </source>
</reference>
<sequence>MTTRSTSHPVEDLAWTTWRKSSRSSDSGNGQCVEVRASAADLASTVFQVRDSKLGGASPTLRLTAGDFTALLKQSNQH</sequence>
<accession>A0A4S8PVT8</accession>
<keyword evidence="3" id="KW-1185">Reference proteome</keyword>